<evidence type="ECO:0000313" key="8">
    <source>
        <dbReference type="Proteomes" id="UP000245820"/>
    </source>
</evidence>
<evidence type="ECO:0000256" key="5">
    <source>
        <dbReference type="ARBA" id="ARBA00023136"/>
    </source>
</evidence>
<keyword evidence="4 6" id="KW-1133">Transmembrane helix</keyword>
<evidence type="ECO:0000256" key="2">
    <source>
        <dbReference type="ARBA" id="ARBA00009773"/>
    </source>
</evidence>
<evidence type="ECO:0000256" key="4">
    <source>
        <dbReference type="ARBA" id="ARBA00022989"/>
    </source>
</evidence>
<reference evidence="7 8" key="1">
    <citation type="submission" date="2018-05" db="EMBL/GenBank/DDBJ databases">
        <title>Complete genome sequence of Massilia oculi sp. nov. CCUG 43427T (=DSM 26321T), the type strain of M. oculi, and comparison with genome sequences of other Massilia strains.</title>
        <authorList>
            <person name="Zhu B."/>
        </authorList>
    </citation>
    <scope>NUCLEOTIDE SEQUENCE [LARGE SCALE GENOMIC DNA]</scope>
    <source>
        <strain evidence="7 8">CCUG 43427</strain>
    </source>
</reference>
<accession>A0A2S2DE94</accession>
<protein>
    <submittedName>
        <fullName evidence="7">AI-2E family transporter</fullName>
    </submittedName>
</protein>
<dbReference type="KEGG" id="mtim:DIR46_03915"/>
<dbReference type="OrthoDB" id="5298283at2"/>
<dbReference type="PANTHER" id="PTHR21716:SF61">
    <property type="entry name" value="BLR8064 PROTEIN"/>
    <property type="match status" value="1"/>
</dbReference>
<dbReference type="PANTHER" id="PTHR21716">
    <property type="entry name" value="TRANSMEMBRANE PROTEIN"/>
    <property type="match status" value="1"/>
</dbReference>
<feature type="transmembrane region" description="Helical" evidence="6">
    <location>
        <begin position="235"/>
        <end position="263"/>
    </location>
</feature>
<dbReference type="Pfam" id="PF01594">
    <property type="entry name" value="AI-2E_transport"/>
    <property type="match status" value="1"/>
</dbReference>
<organism evidence="7 8">
    <name type="scientific">Massilia oculi</name>
    <dbReference type="NCBI Taxonomy" id="945844"/>
    <lineage>
        <taxon>Bacteria</taxon>
        <taxon>Pseudomonadati</taxon>
        <taxon>Pseudomonadota</taxon>
        <taxon>Betaproteobacteria</taxon>
        <taxon>Burkholderiales</taxon>
        <taxon>Oxalobacteraceae</taxon>
        <taxon>Telluria group</taxon>
        <taxon>Massilia</taxon>
    </lineage>
</organism>
<feature type="transmembrane region" description="Helical" evidence="6">
    <location>
        <begin position="148"/>
        <end position="172"/>
    </location>
</feature>
<sequence>MRNKAHLILPVLFAIALAFLLQHFLGSIAWAGLLAVITWPLHQRLLRRGWAPLASASSMLLLLIVSFVGPSVLLFHTLTYELASLQRMLISFNQTGVPVPSWLANLPLVAEPAVKWWLEHLAVPGGLNALVRTTVGDFMPHLTDTARVWGSTILANALYLFLTLLTLFVLYVHGNSVMHYIDRAGARLLPDQYTKLRRVLPLSVRGTALGLGSIAILEGIVLGVAYWVAGAPAPVLLGVITGYLALIPGGAPLSFTMVSLLLFGQGHSAEALGLFTWGAVELFLVDKFIRPKLIGQRVNLPFLAVLFGLLGGVSTLGVIGLFVGPLMMAILFGWLRDEPPGTAHLVAPPVPAAESGDAERIR</sequence>
<dbReference type="RefSeq" id="WP_109344069.1">
    <property type="nucleotide sequence ID" value="NZ_CP029343.1"/>
</dbReference>
<dbReference type="AlphaFoldDB" id="A0A2S2DE94"/>
<evidence type="ECO:0000256" key="3">
    <source>
        <dbReference type="ARBA" id="ARBA00022692"/>
    </source>
</evidence>
<comment type="subcellular location">
    <subcellularLocation>
        <location evidence="1">Membrane</location>
        <topology evidence="1">Multi-pass membrane protein</topology>
    </subcellularLocation>
</comment>
<name>A0A2S2DE94_9BURK</name>
<dbReference type="Proteomes" id="UP000245820">
    <property type="component" value="Chromosome"/>
</dbReference>
<keyword evidence="5 6" id="KW-0472">Membrane</keyword>
<gene>
    <name evidence="7" type="ORF">DIR46_03915</name>
</gene>
<feature type="transmembrane region" description="Helical" evidence="6">
    <location>
        <begin position="59"/>
        <end position="78"/>
    </location>
</feature>
<dbReference type="GO" id="GO:0016020">
    <property type="term" value="C:membrane"/>
    <property type="evidence" value="ECO:0007669"/>
    <property type="project" value="UniProtKB-SubCell"/>
</dbReference>
<feature type="transmembrane region" description="Helical" evidence="6">
    <location>
        <begin position="208"/>
        <end position="228"/>
    </location>
</feature>
<evidence type="ECO:0000256" key="1">
    <source>
        <dbReference type="ARBA" id="ARBA00004141"/>
    </source>
</evidence>
<proteinExistence type="inferred from homology"/>
<dbReference type="EMBL" id="CP029343">
    <property type="protein sequence ID" value="AWL03668.1"/>
    <property type="molecule type" value="Genomic_DNA"/>
</dbReference>
<evidence type="ECO:0000313" key="7">
    <source>
        <dbReference type="EMBL" id="AWL03668.1"/>
    </source>
</evidence>
<feature type="transmembrane region" description="Helical" evidence="6">
    <location>
        <begin position="301"/>
        <end position="334"/>
    </location>
</feature>
<keyword evidence="8" id="KW-1185">Reference proteome</keyword>
<comment type="similarity">
    <text evidence="2">Belongs to the autoinducer-2 exporter (AI-2E) (TC 2.A.86) family.</text>
</comment>
<dbReference type="InterPro" id="IPR002549">
    <property type="entry name" value="AI-2E-like"/>
</dbReference>
<feature type="transmembrane region" description="Helical" evidence="6">
    <location>
        <begin position="269"/>
        <end position="289"/>
    </location>
</feature>
<keyword evidence="3 6" id="KW-0812">Transmembrane</keyword>
<evidence type="ECO:0000256" key="6">
    <source>
        <dbReference type="SAM" id="Phobius"/>
    </source>
</evidence>